<dbReference type="Proteomes" id="UP001596540">
    <property type="component" value="Unassembled WGS sequence"/>
</dbReference>
<evidence type="ECO:0000313" key="1">
    <source>
        <dbReference type="EMBL" id="MFC7330511.1"/>
    </source>
</evidence>
<organism evidence="1 2">
    <name type="scientific">Marinactinospora rubrisoli</name>
    <dbReference type="NCBI Taxonomy" id="2715399"/>
    <lineage>
        <taxon>Bacteria</taxon>
        <taxon>Bacillati</taxon>
        <taxon>Actinomycetota</taxon>
        <taxon>Actinomycetes</taxon>
        <taxon>Streptosporangiales</taxon>
        <taxon>Nocardiopsidaceae</taxon>
        <taxon>Marinactinospora</taxon>
    </lineage>
</organism>
<evidence type="ECO:0000313" key="2">
    <source>
        <dbReference type="Proteomes" id="UP001596540"/>
    </source>
</evidence>
<name>A0ABW2KKL2_9ACTN</name>
<dbReference type="RefSeq" id="WP_379873153.1">
    <property type="nucleotide sequence ID" value="NZ_JBHTBH010000012.1"/>
</dbReference>
<protein>
    <submittedName>
        <fullName evidence="1">Uncharacterized protein</fullName>
    </submittedName>
</protein>
<accession>A0ABW2KKL2</accession>
<keyword evidence="2" id="KW-1185">Reference proteome</keyword>
<reference evidence="2" key="1">
    <citation type="journal article" date="2019" name="Int. J. Syst. Evol. Microbiol.">
        <title>The Global Catalogue of Microorganisms (GCM) 10K type strain sequencing project: providing services to taxonomists for standard genome sequencing and annotation.</title>
        <authorList>
            <consortium name="The Broad Institute Genomics Platform"/>
            <consortium name="The Broad Institute Genome Sequencing Center for Infectious Disease"/>
            <person name="Wu L."/>
            <person name="Ma J."/>
        </authorList>
    </citation>
    <scope>NUCLEOTIDE SEQUENCE [LARGE SCALE GENOMIC DNA]</scope>
    <source>
        <strain evidence="2">CGMCC 4.7382</strain>
    </source>
</reference>
<dbReference type="EMBL" id="JBHTBH010000012">
    <property type="protein sequence ID" value="MFC7330511.1"/>
    <property type="molecule type" value="Genomic_DNA"/>
</dbReference>
<gene>
    <name evidence="1" type="ORF">ACFQRF_22540</name>
</gene>
<sequence length="590" mass="64154">MPTSPPGRREPVAGGVLVGVDLRGIQAFVFETRRLLDAVGRAEMVAELTTPEWLEEKLYRKRSVKPPTYTLEREHGGTLVVGFADHATAREFTGRYTRAVRERSDRLLPVVAHLAYGPDAPLRTLADALAALPRELSTARGRAVEHLPARGFGVTALCEVTGRPAEVVDQPPKGRGGADRPAERVARDIVDARRLGTRWHRDKRGAWLDAAARPDGWDGDLDLPTDVEELGRDVGDISRLAVIHLDFNGLGDRLARFLDGLPRDEVPAELRRVSADIHAVTAGLAEAIVRAVARAIKLTEDGQPVITGRGNGDPGLRPVVKRPKHGGSRTLLVPVRPLVVAGDDLSILCDARLAWSVTRFALDWLDGEPTDENDPRHRMANRGAPWARQVSDGPDLPPRTTGVPTAGVGIAVQPVGSSIAVGYDICAQLCERAKEHRKELGTEARKAGKADGLEDHVVAWSQTFNAPERVIADLNRAREDRDDTRAGRTALPMTGAEFRAFLDRYLSERPGALRGPGAAEQRSWVLSDLRTLLYDGEPLQPELERRKARGVAAELPPECSRGELLDAIDLLDVHLDVALAEVPVRSGEGA</sequence>
<proteinExistence type="predicted"/>
<comment type="caution">
    <text evidence="1">The sequence shown here is derived from an EMBL/GenBank/DDBJ whole genome shotgun (WGS) entry which is preliminary data.</text>
</comment>